<evidence type="ECO:0000259" key="1">
    <source>
        <dbReference type="Pfam" id="PF01738"/>
    </source>
</evidence>
<dbReference type="SUPFAM" id="SSF53474">
    <property type="entry name" value="alpha/beta-Hydrolases"/>
    <property type="match status" value="1"/>
</dbReference>
<proteinExistence type="predicted"/>
<dbReference type="EMBL" id="FORU01000009">
    <property type="protein sequence ID" value="SFJ52261.1"/>
    <property type="molecule type" value="Genomic_DNA"/>
</dbReference>
<reference evidence="3" key="1">
    <citation type="submission" date="2016-10" db="EMBL/GenBank/DDBJ databases">
        <authorList>
            <person name="Varghese N."/>
            <person name="Submissions S."/>
        </authorList>
    </citation>
    <scope>NUCLEOTIDE SEQUENCE [LARGE SCALE GENOMIC DNA]</scope>
    <source>
        <strain evidence="3">DSM 26542</strain>
    </source>
</reference>
<dbReference type="InterPro" id="IPR050261">
    <property type="entry name" value="FrsA_esterase"/>
</dbReference>
<accession>A0A1I3S3W6</accession>
<keyword evidence="2" id="KW-0378">Hydrolase</keyword>
<evidence type="ECO:0000313" key="3">
    <source>
        <dbReference type="Proteomes" id="UP000243887"/>
    </source>
</evidence>
<dbReference type="PANTHER" id="PTHR22946">
    <property type="entry name" value="DIENELACTONE HYDROLASE DOMAIN-CONTAINING PROTEIN-RELATED"/>
    <property type="match status" value="1"/>
</dbReference>
<sequence>MEIKCTKNIVLSPSFTRPFLADSYYKDGVDKLPLVIFVHGYKGFKDWGAWELVARHFAESGFYFVKFNFSHNGTTLDNPMEFEDLEAFGANTYSQEQRDLNYVVDYFKEQEEVDGRRVYLIGHSRGGGAVILNAYYNKAVTGVITWAGVSNLNKRFPQRLRFDEWKRTGVYYSVNGRTKQEMPHYFSFYEDYIANEEALNIQYAAQNLSKPALIVHGTSDEAVPMKEAALLHEWIKKSELFFLDTDHVFGSRHPWNEEKLPHDLNIVVKHTIAFILRN</sequence>
<dbReference type="Gene3D" id="3.40.50.1820">
    <property type="entry name" value="alpha/beta hydrolase"/>
    <property type="match status" value="1"/>
</dbReference>
<dbReference type="OrthoDB" id="9808543at2"/>
<evidence type="ECO:0000313" key="2">
    <source>
        <dbReference type="EMBL" id="SFJ52261.1"/>
    </source>
</evidence>
<dbReference type="Proteomes" id="UP000243887">
    <property type="component" value="Unassembled WGS sequence"/>
</dbReference>
<dbReference type="InterPro" id="IPR002925">
    <property type="entry name" value="Dienelactn_hydro"/>
</dbReference>
<dbReference type="InterPro" id="IPR029058">
    <property type="entry name" value="AB_hydrolase_fold"/>
</dbReference>
<dbReference type="AlphaFoldDB" id="A0A1I3S3W6"/>
<dbReference type="RefSeq" id="WP_090679388.1">
    <property type="nucleotide sequence ID" value="NZ_FORU01000009.1"/>
</dbReference>
<dbReference type="STRING" id="1150112.SAMN04487893_10981"/>
<organism evidence="2 3">
    <name type="scientific">Myroides guanonis</name>
    <dbReference type="NCBI Taxonomy" id="1150112"/>
    <lineage>
        <taxon>Bacteria</taxon>
        <taxon>Pseudomonadati</taxon>
        <taxon>Bacteroidota</taxon>
        <taxon>Flavobacteriia</taxon>
        <taxon>Flavobacteriales</taxon>
        <taxon>Flavobacteriaceae</taxon>
        <taxon>Myroides</taxon>
    </lineage>
</organism>
<name>A0A1I3S3W6_9FLAO</name>
<protein>
    <submittedName>
        <fullName evidence="2">Dienelactone hydrolase family protein</fullName>
    </submittedName>
</protein>
<dbReference type="Pfam" id="PF01738">
    <property type="entry name" value="DLH"/>
    <property type="match status" value="1"/>
</dbReference>
<dbReference type="GO" id="GO:0016787">
    <property type="term" value="F:hydrolase activity"/>
    <property type="evidence" value="ECO:0007669"/>
    <property type="project" value="UniProtKB-KW"/>
</dbReference>
<gene>
    <name evidence="2" type="ORF">SAMN04487893_10981</name>
</gene>
<feature type="domain" description="Dienelactone hydrolase" evidence="1">
    <location>
        <begin position="26"/>
        <end position="239"/>
    </location>
</feature>
<keyword evidence="3" id="KW-1185">Reference proteome</keyword>